<dbReference type="CAZy" id="CBM50">
    <property type="family name" value="Carbohydrate-Binding Module Family 50"/>
</dbReference>
<name>B8FEU9_DESAL</name>
<sequence>MKKTFISLLCLIVGAAGCVAPSAQVNTSPARARMSEASESGSAALPTPGQIAQVEEVEEVDPHELMTNGGLDEPAKFAAADYQCKPVPTPIEKDAQQILDEALASCQAAQDYWQKGELDQAIDALDQAYAMLLSIDSDNGGPGVLQAKEDLRFLISKRMLEIYTSRFTAATGNHNAIPLDMNKFVEAEIKLFTGREKNFFIASYQRSGQYRPQIVEALKEAGLPEELSWLPLIESGFKVKALSSARALGMWQFIASTGYKFGLSRDRYVDERMDPEKSTQAAIAYLKELHSMFGDWTTCLAAYNCGEGRVLRVIQRQNVNYLDNFWDLYQMLPRETARYVPRFLAALIIINDPAKYGMDLGVPYPPLEYETVSINKQVHLNHVASAIGVSKETLKELNPELRYQITPEKPYDLKVPPGKSSDLLASIDRISKYAFPQDAYVLHRIRRGETLSTIARKYGTSVSKIKRANSMHSTRIVAGKTLKVPIGRGYSAPAASQPVASTPAEHVVRRGDSLWNIAQRYGSTINDIKEANNLKTTTLSVGQKLTIPGKSQTNASGSRTYVVKRGDTPSTIARKHGMSLKQLLALNGLHMKSTIYPGQKILVK</sequence>
<dbReference type="Proteomes" id="UP000000739">
    <property type="component" value="Chromosome"/>
</dbReference>
<dbReference type="AlphaFoldDB" id="B8FEU9"/>
<dbReference type="InterPro" id="IPR008258">
    <property type="entry name" value="Transglycosylase_SLT_dom_1"/>
</dbReference>
<keyword evidence="1" id="KW-0732">Signal</keyword>
<proteinExistence type="predicted"/>
<accession>B8FEU9</accession>
<dbReference type="Pfam" id="PF01464">
    <property type="entry name" value="SLT"/>
    <property type="match status" value="1"/>
</dbReference>
<feature type="domain" description="LysM" evidence="2">
    <location>
        <begin position="441"/>
        <end position="484"/>
    </location>
</feature>
<dbReference type="InterPro" id="IPR018392">
    <property type="entry name" value="LysM"/>
</dbReference>
<dbReference type="SUPFAM" id="SSF54106">
    <property type="entry name" value="LysM domain"/>
    <property type="match status" value="3"/>
</dbReference>
<dbReference type="GO" id="GO:0008932">
    <property type="term" value="F:lytic endotransglycosylase activity"/>
    <property type="evidence" value="ECO:0007669"/>
    <property type="project" value="TreeGrafter"/>
</dbReference>
<feature type="domain" description="LysM" evidence="2">
    <location>
        <begin position="559"/>
        <end position="603"/>
    </location>
</feature>
<feature type="chain" id="PRO_5002872097" evidence="1">
    <location>
        <begin position="26"/>
        <end position="604"/>
    </location>
</feature>
<dbReference type="eggNOG" id="COG1388">
    <property type="taxonomic scope" value="Bacteria"/>
</dbReference>
<dbReference type="PROSITE" id="PS51782">
    <property type="entry name" value="LYSM"/>
    <property type="match status" value="3"/>
</dbReference>
<dbReference type="InterPro" id="IPR023346">
    <property type="entry name" value="Lysozyme-like_dom_sf"/>
</dbReference>
<dbReference type="KEGG" id="dal:Dalk_1929"/>
<gene>
    <name evidence="3" type="ordered locus">Dalk_1929</name>
</gene>
<dbReference type="eggNOG" id="COG0741">
    <property type="taxonomic scope" value="Bacteria"/>
</dbReference>
<dbReference type="Gene3D" id="1.10.530.10">
    <property type="match status" value="1"/>
</dbReference>
<dbReference type="CAZy" id="GH23">
    <property type="family name" value="Glycoside Hydrolase Family 23"/>
</dbReference>
<keyword evidence="4" id="KW-1185">Reference proteome</keyword>
<dbReference type="CDD" id="cd00118">
    <property type="entry name" value="LysM"/>
    <property type="match status" value="3"/>
</dbReference>
<dbReference type="PROSITE" id="PS51257">
    <property type="entry name" value="PROKAR_LIPOPROTEIN"/>
    <property type="match status" value="1"/>
</dbReference>
<evidence type="ECO:0000313" key="3">
    <source>
        <dbReference type="EMBL" id="ACL03626.1"/>
    </source>
</evidence>
<evidence type="ECO:0000313" key="4">
    <source>
        <dbReference type="Proteomes" id="UP000000739"/>
    </source>
</evidence>
<dbReference type="PANTHER" id="PTHR33734:SF22">
    <property type="entry name" value="MEMBRANE-BOUND LYTIC MUREIN TRANSGLYCOSYLASE D"/>
    <property type="match status" value="1"/>
</dbReference>
<dbReference type="SUPFAM" id="SSF53955">
    <property type="entry name" value="Lysozyme-like"/>
    <property type="match status" value="1"/>
</dbReference>
<dbReference type="Pfam" id="PF01476">
    <property type="entry name" value="LysM"/>
    <property type="match status" value="3"/>
</dbReference>
<dbReference type="SMART" id="SM00257">
    <property type="entry name" value="LysM"/>
    <property type="match status" value="3"/>
</dbReference>
<dbReference type="EMBL" id="CP001322">
    <property type="protein sequence ID" value="ACL03626.1"/>
    <property type="molecule type" value="Genomic_DNA"/>
</dbReference>
<organism evidence="3 4">
    <name type="scientific">Desulfatibacillum aliphaticivorans</name>
    <dbReference type="NCBI Taxonomy" id="218208"/>
    <lineage>
        <taxon>Bacteria</taxon>
        <taxon>Pseudomonadati</taxon>
        <taxon>Thermodesulfobacteriota</taxon>
        <taxon>Desulfobacteria</taxon>
        <taxon>Desulfobacterales</taxon>
        <taxon>Desulfatibacillaceae</taxon>
        <taxon>Desulfatibacillum</taxon>
    </lineage>
</organism>
<reference evidence="3 4" key="1">
    <citation type="journal article" date="2012" name="Environ. Microbiol.">
        <title>The genome sequence of Desulfatibacillum alkenivorans AK-01: a blueprint for anaerobic alkane oxidation.</title>
        <authorList>
            <person name="Callaghan A.V."/>
            <person name="Morris B.E."/>
            <person name="Pereira I.A."/>
            <person name="McInerney M.J."/>
            <person name="Austin R.N."/>
            <person name="Groves J.T."/>
            <person name="Kukor J.J."/>
            <person name="Suflita J.M."/>
            <person name="Young L.Y."/>
            <person name="Zylstra G.J."/>
            <person name="Wawrik B."/>
        </authorList>
    </citation>
    <scope>NUCLEOTIDE SEQUENCE [LARGE SCALE GENOMIC DNA]</scope>
    <source>
        <strain evidence="3 4">AK-01</strain>
    </source>
</reference>
<evidence type="ECO:0000256" key="1">
    <source>
        <dbReference type="SAM" id="SignalP"/>
    </source>
</evidence>
<dbReference type="PANTHER" id="PTHR33734">
    <property type="entry name" value="LYSM DOMAIN-CONTAINING GPI-ANCHORED PROTEIN 2"/>
    <property type="match status" value="1"/>
</dbReference>
<feature type="signal peptide" evidence="1">
    <location>
        <begin position="1"/>
        <end position="25"/>
    </location>
</feature>
<dbReference type="CDD" id="cd16894">
    <property type="entry name" value="MltD-like"/>
    <property type="match status" value="1"/>
</dbReference>
<protein>
    <submittedName>
        <fullName evidence="3">Lytic transglycosylase catalytic</fullName>
    </submittedName>
</protein>
<dbReference type="HOGENOM" id="CLU_009520_1_3_7"/>
<dbReference type="Gene3D" id="3.10.350.10">
    <property type="entry name" value="LysM domain"/>
    <property type="match status" value="3"/>
</dbReference>
<dbReference type="InterPro" id="IPR036779">
    <property type="entry name" value="LysM_dom_sf"/>
</dbReference>
<evidence type="ECO:0000259" key="2">
    <source>
        <dbReference type="PROSITE" id="PS51782"/>
    </source>
</evidence>
<feature type="domain" description="LysM" evidence="2">
    <location>
        <begin position="504"/>
        <end position="547"/>
    </location>
</feature>